<reference evidence="1" key="2">
    <citation type="submission" date="2015-06" db="UniProtKB">
        <authorList>
            <consortium name="EnsemblPlants"/>
        </authorList>
    </citation>
    <scope>IDENTIFICATION</scope>
    <source>
        <strain evidence="1">DM1-3 516 R44</strain>
    </source>
</reference>
<evidence type="ECO:0000313" key="1">
    <source>
        <dbReference type="EnsemblPlants" id="PGSC0003DMT400084826"/>
    </source>
</evidence>
<dbReference type="AlphaFoldDB" id="M1D852"/>
<dbReference type="InParanoid" id="M1D852"/>
<name>M1D852_SOLTU</name>
<proteinExistence type="predicted"/>
<dbReference type="Gramene" id="PGSC0003DMT400084826">
    <property type="protein sequence ID" value="PGSC0003DMT400084826"/>
    <property type="gene ID" value="PGSC0003DMG400034397"/>
</dbReference>
<dbReference type="EnsemblPlants" id="PGSC0003DMT400084826">
    <property type="protein sequence ID" value="PGSC0003DMT400084826"/>
    <property type="gene ID" value="PGSC0003DMG400034397"/>
</dbReference>
<keyword evidence="2" id="KW-1185">Reference proteome</keyword>
<dbReference type="PaxDb" id="4113-PGSC0003DMT400084826"/>
<dbReference type="HOGENOM" id="CLU_2201681_0_0_1"/>
<reference evidence="2" key="1">
    <citation type="journal article" date="2011" name="Nature">
        <title>Genome sequence and analysis of the tuber crop potato.</title>
        <authorList>
            <consortium name="The Potato Genome Sequencing Consortium"/>
        </authorList>
    </citation>
    <scope>NUCLEOTIDE SEQUENCE [LARGE SCALE GENOMIC DNA]</scope>
    <source>
        <strain evidence="2">cv. DM1-3 516 R44</strain>
    </source>
</reference>
<evidence type="ECO:0000313" key="2">
    <source>
        <dbReference type="Proteomes" id="UP000011115"/>
    </source>
</evidence>
<dbReference type="Proteomes" id="UP000011115">
    <property type="component" value="Unassembled WGS sequence"/>
</dbReference>
<sequence length="108" mass="11987">MREIIADKLNPTLPQVLVVVGNNIGFKLFKLDKIMRVTQMRRGLRFIVGPMGRMLAPSIRAPNSNLRSQTTPDQAGPWSDQQTVNLAIDGYRKLLSSGLLGLFLIILA</sequence>
<organism evidence="1 2">
    <name type="scientific">Solanum tuberosum</name>
    <name type="common">Potato</name>
    <dbReference type="NCBI Taxonomy" id="4113"/>
    <lineage>
        <taxon>Eukaryota</taxon>
        <taxon>Viridiplantae</taxon>
        <taxon>Streptophyta</taxon>
        <taxon>Embryophyta</taxon>
        <taxon>Tracheophyta</taxon>
        <taxon>Spermatophyta</taxon>
        <taxon>Magnoliopsida</taxon>
        <taxon>eudicotyledons</taxon>
        <taxon>Gunneridae</taxon>
        <taxon>Pentapetalae</taxon>
        <taxon>asterids</taxon>
        <taxon>lamiids</taxon>
        <taxon>Solanales</taxon>
        <taxon>Solanaceae</taxon>
        <taxon>Solanoideae</taxon>
        <taxon>Solaneae</taxon>
        <taxon>Solanum</taxon>
    </lineage>
</organism>
<protein>
    <submittedName>
        <fullName evidence="1">Uncharacterized protein</fullName>
    </submittedName>
</protein>
<accession>M1D852</accession>